<dbReference type="AlphaFoldDB" id="A0A7X6L398"/>
<dbReference type="InterPro" id="IPR036291">
    <property type="entry name" value="NAD(P)-bd_dom_sf"/>
</dbReference>
<dbReference type="SUPFAM" id="SSF55347">
    <property type="entry name" value="Glyceraldehyde-3-phosphate dehydrogenase-like, C-terminal domain"/>
    <property type="match status" value="1"/>
</dbReference>
<evidence type="ECO:0000259" key="2">
    <source>
        <dbReference type="Pfam" id="PF22725"/>
    </source>
</evidence>
<reference evidence="3 4" key="1">
    <citation type="submission" date="2020-04" db="EMBL/GenBank/DDBJ databases">
        <title>MicrobeNet Type strains.</title>
        <authorList>
            <person name="Nicholson A.C."/>
        </authorList>
    </citation>
    <scope>NUCLEOTIDE SEQUENCE [LARGE SCALE GENOMIC DNA]</scope>
    <source>
        <strain evidence="3 4">DSM 44956</strain>
    </source>
</reference>
<dbReference type="PANTHER" id="PTHR43708:SF8">
    <property type="entry name" value="OXIDOREDUCTASE"/>
    <property type="match status" value="1"/>
</dbReference>
<keyword evidence="4" id="KW-1185">Reference proteome</keyword>
<feature type="domain" description="Gfo/Idh/MocA-like oxidoreductase N-terminal" evidence="1">
    <location>
        <begin position="42"/>
        <end position="160"/>
    </location>
</feature>
<dbReference type="SUPFAM" id="SSF51735">
    <property type="entry name" value="NAD(P)-binding Rossmann-fold domains"/>
    <property type="match status" value="1"/>
</dbReference>
<dbReference type="GO" id="GO:0000166">
    <property type="term" value="F:nucleotide binding"/>
    <property type="evidence" value="ECO:0007669"/>
    <property type="project" value="InterPro"/>
</dbReference>
<protein>
    <submittedName>
        <fullName evidence="3">Gfo/Idh/MocA family oxidoreductase</fullName>
    </submittedName>
</protein>
<dbReference type="EMBL" id="JAAXOS010000005">
    <property type="protein sequence ID" value="NKY26973.1"/>
    <property type="molecule type" value="Genomic_DNA"/>
</dbReference>
<evidence type="ECO:0000313" key="3">
    <source>
        <dbReference type="EMBL" id="NKY26973.1"/>
    </source>
</evidence>
<dbReference type="InterPro" id="IPR055170">
    <property type="entry name" value="GFO_IDH_MocA-like_dom"/>
</dbReference>
<dbReference type="PANTHER" id="PTHR43708">
    <property type="entry name" value="CONSERVED EXPRESSED OXIDOREDUCTASE (EUROFUNG)"/>
    <property type="match status" value="1"/>
</dbReference>
<organism evidence="3 4">
    <name type="scientific">Nocardia gamkensis</name>
    <dbReference type="NCBI Taxonomy" id="352869"/>
    <lineage>
        <taxon>Bacteria</taxon>
        <taxon>Bacillati</taxon>
        <taxon>Actinomycetota</taxon>
        <taxon>Actinomycetes</taxon>
        <taxon>Mycobacteriales</taxon>
        <taxon>Nocardiaceae</taxon>
        <taxon>Nocardia</taxon>
    </lineage>
</organism>
<feature type="domain" description="GFO/IDH/MocA-like oxidoreductase" evidence="2">
    <location>
        <begin position="177"/>
        <end position="289"/>
    </location>
</feature>
<accession>A0A7X6L398</accession>
<name>A0A7X6L398_9NOCA</name>
<dbReference type="Gene3D" id="3.40.50.720">
    <property type="entry name" value="NAD(P)-binding Rossmann-like Domain"/>
    <property type="match status" value="1"/>
</dbReference>
<dbReference type="Gene3D" id="3.30.360.10">
    <property type="entry name" value="Dihydrodipicolinate Reductase, domain 2"/>
    <property type="match status" value="1"/>
</dbReference>
<sequence>MKTCESLRGVTPAAVPARRIVCPNRGPEWRTQHRPGDRTAVLRAGVVGLGRQAMNDHLPALAASRHVDLVAVCDDDPTTVHEQQAVWQVPGFTDYRELLQEVDLDFVVVCVPHDVGRAVVESAAEYGVHVLKEKPFATTLAEAIELAKLCEQSGIVLMVTLQRRFNPIYTSFLQLADQIGPPFLIDARYTMHIDDPSEGWRGQTAKAGGGCVIDMGYHLIDLLLWYFGLPDSITADLSVGARPDRRYDAEDTALVHFSYDGGLYGSLLLSRFIGPKTEEIRLVGSDGVVHLEHGRIRRLTNSGDVIESLRREQAWPSAAACQIDYFHRVIDGSRPNLSGPADNLFHMTFVAACYEAARTRTAINPKELW</sequence>
<dbReference type="Proteomes" id="UP000540698">
    <property type="component" value="Unassembled WGS sequence"/>
</dbReference>
<comment type="caution">
    <text evidence="3">The sequence shown here is derived from an EMBL/GenBank/DDBJ whole genome shotgun (WGS) entry which is preliminary data.</text>
</comment>
<dbReference type="Pfam" id="PF22725">
    <property type="entry name" value="GFO_IDH_MocA_C3"/>
    <property type="match status" value="1"/>
</dbReference>
<proteinExistence type="predicted"/>
<evidence type="ECO:0000259" key="1">
    <source>
        <dbReference type="Pfam" id="PF01408"/>
    </source>
</evidence>
<dbReference type="Pfam" id="PF01408">
    <property type="entry name" value="GFO_IDH_MocA"/>
    <property type="match status" value="1"/>
</dbReference>
<dbReference type="InterPro" id="IPR051317">
    <property type="entry name" value="Gfo/Idh/MocA_oxidoreduct"/>
</dbReference>
<dbReference type="RefSeq" id="WP_084498806.1">
    <property type="nucleotide sequence ID" value="NZ_JAAXOS010000005.1"/>
</dbReference>
<evidence type="ECO:0000313" key="4">
    <source>
        <dbReference type="Proteomes" id="UP000540698"/>
    </source>
</evidence>
<dbReference type="InterPro" id="IPR000683">
    <property type="entry name" value="Gfo/Idh/MocA-like_OxRdtase_N"/>
</dbReference>
<gene>
    <name evidence="3" type="ORF">HGB38_12175</name>
</gene>